<dbReference type="EMBL" id="CP032339">
    <property type="protein sequence ID" value="QCO08913.1"/>
    <property type="molecule type" value="Genomic_DNA"/>
</dbReference>
<evidence type="ECO:0000313" key="7">
    <source>
        <dbReference type="Proteomes" id="UP000298774"/>
    </source>
</evidence>
<protein>
    <submittedName>
        <fullName evidence="5 6">Integrase</fullName>
    </submittedName>
</protein>
<dbReference type="PANTHER" id="PTHR34605">
    <property type="entry name" value="PHAGE_INTEGRASE DOMAIN-CONTAINING PROTEIN"/>
    <property type="match status" value="1"/>
</dbReference>
<keyword evidence="2" id="KW-0233">DNA recombination</keyword>
<dbReference type="InterPro" id="IPR002104">
    <property type="entry name" value="Integrase_catalytic"/>
</dbReference>
<dbReference type="PROSITE" id="PS51898">
    <property type="entry name" value="TYR_RECOMBINASE"/>
    <property type="match status" value="1"/>
</dbReference>
<dbReference type="InterPro" id="IPR011010">
    <property type="entry name" value="DNA_brk_join_enz"/>
</dbReference>
<evidence type="ECO:0000256" key="2">
    <source>
        <dbReference type="ARBA" id="ARBA00023172"/>
    </source>
</evidence>
<dbReference type="SUPFAM" id="SSF47823">
    <property type="entry name" value="lambda integrase-like, N-terminal domain"/>
    <property type="match status" value="1"/>
</dbReference>
<dbReference type="KEGG" id="abf:AMK58_13365"/>
<dbReference type="AlphaFoldDB" id="A0A0P0EK76"/>
<accession>A0A0P0EK76</accession>
<dbReference type="InterPro" id="IPR013762">
    <property type="entry name" value="Integrase-like_cat_sf"/>
</dbReference>
<evidence type="ECO:0000256" key="3">
    <source>
        <dbReference type="SAM" id="MobiDB-lite"/>
    </source>
</evidence>
<reference evidence="5 8" key="2">
    <citation type="submission" date="2023-11" db="EMBL/GenBank/DDBJ databases">
        <title>MicrobeMod: A computational toolkit for identifying prokaryotic methylation and restriction-modification with nanopore sequencing.</title>
        <authorList>
            <person name="Crits-Christoph A."/>
            <person name="Kang S.C."/>
            <person name="Lee H."/>
            <person name="Ostrov N."/>
        </authorList>
    </citation>
    <scope>NUCLEOTIDE SEQUENCE [LARGE SCALE GENOMIC DNA]</scope>
    <source>
        <strain evidence="5 8">ATCC 29145</strain>
    </source>
</reference>
<evidence type="ECO:0000313" key="5">
    <source>
        <dbReference type="EMBL" id="MDX5952416.1"/>
    </source>
</evidence>
<evidence type="ECO:0000259" key="4">
    <source>
        <dbReference type="PROSITE" id="PS51898"/>
    </source>
</evidence>
<feature type="domain" description="Tyr recombinase" evidence="4">
    <location>
        <begin position="169"/>
        <end position="364"/>
    </location>
</feature>
<evidence type="ECO:0000313" key="6">
    <source>
        <dbReference type="EMBL" id="QCO08913.1"/>
    </source>
</evidence>
<dbReference type="Gene3D" id="1.10.443.10">
    <property type="entry name" value="Intergrase catalytic core"/>
    <property type="match status" value="1"/>
</dbReference>
<dbReference type="GO" id="GO:0003677">
    <property type="term" value="F:DNA binding"/>
    <property type="evidence" value="ECO:0007669"/>
    <property type="project" value="UniProtKB-KW"/>
</dbReference>
<evidence type="ECO:0000313" key="8">
    <source>
        <dbReference type="Proteomes" id="UP001277471"/>
    </source>
</evidence>
<dbReference type="Pfam" id="PF00589">
    <property type="entry name" value="Phage_integrase"/>
    <property type="match status" value="1"/>
</dbReference>
<keyword evidence="1" id="KW-0238">DNA-binding</keyword>
<dbReference type="Gene3D" id="1.10.150.130">
    <property type="match status" value="1"/>
</dbReference>
<dbReference type="Proteomes" id="UP000298774">
    <property type="component" value="Chromosome"/>
</dbReference>
<dbReference type="SUPFAM" id="SSF56349">
    <property type="entry name" value="DNA breaking-rejoining enzymes"/>
    <property type="match status" value="1"/>
</dbReference>
<dbReference type="InterPro" id="IPR052925">
    <property type="entry name" value="Phage_Integrase-like_Recomb"/>
</dbReference>
<organism evidence="6 7">
    <name type="scientific">Azospirillum brasilense</name>
    <dbReference type="NCBI Taxonomy" id="192"/>
    <lineage>
        <taxon>Bacteria</taxon>
        <taxon>Pseudomonadati</taxon>
        <taxon>Pseudomonadota</taxon>
        <taxon>Alphaproteobacteria</taxon>
        <taxon>Rhodospirillales</taxon>
        <taxon>Azospirillaceae</taxon>
        <taxon>Azospirillum</taxon>
    </lineage>
</organism>
<evidence type="ECO:0000256" key="1">
    <source>
        <dbReference type="ARBA" id="ARBA00023125"/>
    </source>
</evidence>
<dbReference type="InterPro" id="IPR010998">
    <property type="entry name" value="Integrase_recombinase_N"/>
</dbReference>
<reference evidence="6 7" key="1">
    <citation type="submission" date="2018-09" db="EMBL/GenBank/DDBJ databases">
        <title>Whole genome based analysis of evolution and adaptive divergence in Indian and Brazilian strains of Azospirillum brasilense.</title>
        <authorList>
            <person name="Singh C."/>
            <person name="Tripathi A.K."/>
        </authorList>
    </citation>
    <scope>NUCLEOTIDE SEQUENCE [LARGE SCALE GENOMIC DNA]</scope>
    <source>
        <strain evidence="6 7">MTCC4038</strain>
    </source>
</reference>
<dbReference type="GO" id="GO:0015074">
    <property type="term" value="P:DNA integration"/>
    <property type="evidence" value="ECO:0007669"/>
    <property type="project" value="InterPro"/>
</dbReference>
<name>A0A0P0EK76_AZOBR</name>
<sequence length="367" mass="38063">MRALRAVSARNRPGRAPRPGRILLAPTAAVPVPRPPAAAPPAPATPAGLPAAPPVPLAADGLPDAAALGAKARAYAARAPATLRAYRAAWAAYTRWCGWLGVDPLGGDPYVIGMYLAHCADRLKLASIRLQLAALAEAHRRAGRPFDRRHPDIARVLDGIAGTLGSAPRQVAPVHGDALRAMLAALPAGAVGVRDRALLLVGFGAALRRSELVGLDLEDVQISAEGVRVRLRRSKTDPTGAGAVVAIRRGRSAETCAAAALEAWLRLRGGAPGPLFQAVVKGGRVRPQRLSAMAVVRAVKGAAARAGLDPATVSGHSLRAGLATAAAQAGAPLLAIMAQTRHRSVQVARGYVRDAELWRDNVTDQLL</sequence>
<dbReference type="EMBL" id="JAWXYC010000004">
    <property type="protein sequence ID" value="MDX5952416.1"/>
    <property type="molecule type" value="Genomic_DNA"/>
</dbReference>
<feature type="region of interest" description="Disordered" evidence="3">
    <location>
        <begin position="1"/>
        <end position="20"/>
    </location>
</feature>
<dbReference type="PANTHER" id="PTHR34605:SF4">
    <property type="entry name" value="DNA ADENINE METHYLTRANSFERASE"/>
    <property type="match status" value="1"/>
</dbReference>
<keyword evidence="8" id="KW-1185">Reference proteome</keyword>
<dbReference type="CDD" id="cd00799">
    <property type="entry name" value="INT_Cre_C"/>
    <property type="match status" value="1"/>
</dbReference>
<gene>
    <name evidence="6" type="ORF">D3868_07605</name>
    <name evidence="5" type="ORF">SIM66_14610</name>
</gene>
<proteinExistence type="predicted"/>
<dbReference type="RefSeq" id="WP_059398986.1">
    <property type="nucleotide sequence ID" value="NZ_CP012914.1"/>
</dbReference>
<dbReference type="Proteomes" id="UP001277471">
    <property type="component" value="Unassembled WGS sequence"/>
</dbReference>
<dbReference type="GO" id="GO:0006310">
    <property type="term" value="P:DNA recombination"/>
    <property type="evidence" value="ECO:0007669"/>
    <property type="project" value="UniProtKB-KW"/>
</dbReference>